<dbReference type="SUPFAM" id="SSF56281">
    <property type="entry name" value="Metallo-hydrolase/oxidoreductase"/>
    <property type="match status" value="1"/>
</dbReference>
<evidence type="ECO:0000256" key="1">
    <source>
        <dbReference type="ARBA" id="ARBA00007749"/>
    </source>
</evidence>
<dbReference type="Proteomes" id="UP000256774">
    <property type="component" value="Unassembled WGS sequence"/>
</dbReference>
<sequence>MKFTLLALTLAFSTSAFAAAEAVKSQAPGFYRFMLGSSEITVLNDGTVDLPVDKLLQQPPEKTLAALAQRHQRAPLETSVNAYLVNADGKLVLIDAGAGSLFGPTLGNVAKNLALAGYTPEQVDEIYISHMHPDHVGGLTRDGQMVYPNATVYADAADAAYWLNDAELAKAPDDKKGFFQGAMASLKPYQAANHFKTISDKTSLAAGVVAQPSHGHTPGHMSYEVRSGDASLLVLGDIIHVAAVQFDHPEVTIGFDSDANAAKAQRISLFKSAASKGQLVAATHLQFPSVGYINTDAKGFRWVPMNYQRLK</sequence>
<evidence type="ECO:0000256" key="5">
    <source>
        <dbReference type="SAM" id="SignalP"/>
    </source>
</evidence>
<feature type="signal peptide" evidence="5">
    <location>
        <begin position="1"/>
        <end position="18"/>
    </location>
</feature>
<evidence type="ECO:0000256" key="2">
    <source>
        <dbReference type="ARBA" id="ARBA00022723"/>
    </source>
</evidence>
<keyword evidence="4" id="KW-0862">Zinc</keyword>
<dbReference type="Pfam" id="PF00753">
    <property type="entry name" value="Lactamase_B"/>
    <property type="match status" value="1"/>
</dbReference>
<evidence type="ECO:0000313" key="8">
    <source>
        <dbReference type="Proteomes" id="UP000256774"/>
    </source>
</evidence>
<dbReference type="RefSeq" id="WP_116208405.1">
    <property type="nucleotide sequence ID" value="NZ_QUNR01000003.1"/>
</dbReference>
<keyword evidence="5" id="KW-0732">Signal</keyword>
<dbReference type="PANTHER" id="PTHR42978:SF6">
    <property type="entry name" value="QUORUM-QUENCHING LACTONASE YTNP-RELATED"/>
    <property type="match status" value="1"/>
</dbReference>
<organism evidence="7 8">
    <name type="scientific">Paraperlucidibaca baekdonensis</name>
    <dbReference type="NCBI Taxonomy" id="748120"/>
    <lineage>
        <taxon>Bacteria</taxon>
        <taxon>Pseudomonadati</taxon>
        <taxon>Pseudomonadota</taxon>
        <taxon>Gammaproteobacteria</taxon>
        <taxon>Moraxellales</taxon>
        <taxon>Moraxellaceae</taxon>
        <taxon>Paraperlucidibaca</taxon>
    </lineage>
</organism>
<dbReference type="Gene3D" id="3.60.15.10">
    <property type="entry name" value="Ribonuclease Z/Hydroxyacylglutathione hydrolase-like"/>
    <property type="match status" value="1"/>
</dbReference>
<dbReference type="EMBL" id="QUNR01000003">
    <property type="protein sequence ID" value="REH37798.1"/>
    <property type="molecule type" value="Genomic_DNA"/>
</dbReference>
<evidence type="ECO:0000256" key="3">
    <source>
        <dbReference type="ARBA" id="ARBA00022801"/>
    </source>
</evidence>
<dbReference type="InterPro" id="IPR001279">
    <property type="entry name" value="Metallo-B-lactamas"/>
</dbReference>
<dbReference type="GO" id="GO:0046872">
    <property type="term" value="F:metal ion binding"/>
    <property type="evidence" value="ECO:0007669"/>
    <property type="project" value="UniProtKB-KW"/>
</dbReference>
<name>A0A3E0H3C6_9GAMM</name>
<keyword evidence="2" id="KW-0479">Metal-binding</keyword>
<keyword evidence="8" id="KW-1185">Reference proteome</keyword>
<accession>A0A3E0H3C6</accession>
<evidence type="ECO:0000313" key="7">
    <source>
        <dbReference type="EMBL" id="REH37798.1"/>
    </source>
</evidence>
<reference evidence="7 8" key="1">
    <citation type="submission" date="2018-08" db="EMBL/GenBank/DDBJ databases">
        <title>Genomic Encyclopedia of Type Strains, Phase IV (KMG-IV): sequencing the most valuable type-strain genomes for metagenomic binning, comparative biology and taxonomic classification.</title>
        <authorList>
            <person name="Goeker M."/>
        </authorList>
    </citation>
    <scope>NUCLEOTIDE SEQUENCE [LARGE SCALE GENOMIC DNA]</scope>
    <source>
        <strain evidence="7 8">DSM 26022</strain>
    </source>
</reference>
<evidence type="ECO:0000259" key="6">
    <source>
        <dbReference type="SMART" id="SM00849"/>
    </source>
</evidence>
<protein>
    <submittedName>
        <fullName evidence="7">Glyoxylase-like metal-dependent hydrolase (Beta-lactamase superfamily II)</fullName>
    </submittedName>
</protein>
<comment type="similarity">
    <text evidence="1">Belongs to the metallo-beta-lactamase superfamily.</text>
</comment>
<dbReference type="OrthoDB" id="5443440at2"/>
<evidence type="ECO:0000256" key="4">
    <source>
        <dbReference type="ARBA" id="ARBA00022833"/>
    </source>
</evidence>
<feature type="chain" id="PRO_5017551292" evidence="5">
    <location>
        <begin position="19"/>
        <end position="311"/>
    </location>
</feature>
<dbReference type="SMART" id="SM00849">
    <property type="entry name" value="Lactamase_B"/>
    <property type="match status" value="1"/>
</dbReference>
<keyword evidence="3 7" id="KW-0378">Hydrolase</keyword>
<dbReference type="CDD" id="cd07720">
    <property type="entry name" value="OPHC2-like_MBL-fold"/>
    <property type="match status" value="1"/>
</dbReference>
<dbReference type="AlphaFoldDB" id="A0A3E0H3C6"/>
<feature type="domain" description="Metallo-beta-lactamase" evidence="6">
    <location>
        <begin position="79"/>
        <end position="284"/>
    </location>
</feature>
<dbReference type="PANTHER" id="PTHR42978">
    <property type="entry name" value="QUORUM-QUENCHING LACTONASE YTNP-RELATED-RELATED"/>
    <property type="match status" value="1"/>
</dbReference>
<dbReference type="GO" id="GO:0016787">
    <property type="term" value="F:hydrolase activity"/>
    <property type="evidence" value="ECO:0007669"/>
    <property type="project" value="UniProtKB-KW"/>
</dbReference>
<dbReference type="InterPro" id="IPR036866">
    <property type="entry name" value="RibonucZ/Hydroxyglut_hydro"/>
</dbReference>
<proteinExistence type="inferred from homology"/>
<dbReference type="InterPro" id="IPR051013">
    <property type="entry name" value="MBL_superfamily_lactonases"/>
</dbReference>
<gene>
    <name evidence="7" type="ORF">DFR26_1582</name>
</gene>
<comment type="caution">
    <text evidence="7">The sequence shown here is derived from an EMBL/GenBank/DDBJ whole genome shotgun (WGS) entry which is preliminary data.</text>
</comment>